<dbReference type="EMBL" id="LR797195">
    <property type="protein sequence ID" value="CAB4193820.1"/>
    <property type="molecule type" value="Genomic_DNA"/>
</dbReference>
<organism evidence="1">
    <name type="scientific">uncultured Caudovirales phage</name>
    <dbReference type="NCBI Taxonomy" id="2100421"/>
    <lineage>
        <taxon>Viruses</taxon>
        <taxon>Duplodnaviria</taxon>
        <taxon>Heunggongvirae</taxon>
        <taxon>Uroviricota</taxon>
        <taxon>Caudoviricetes</taxon>
        <taxon>Peduoviridae</taxon>
        <taxon>Maltschvirus</taxon>
        <taxon>Maltschvirus maltsch</taxon>
    </lineage>
</organism>
<evidence type="ECO:0000313" key="1">
    <source>
        <dbReference type="EMBL" id="CAB4175507.1"/>
    </source>
</evidence>
<protein>
    <submittedName>
        <fullName evidence="1">Uncharacterized protein</fullName>
    </submittedName>
</protein>
<reference evidence="1" key="1">
    <citation type="submission" date="2020-05" db="EMBL/GenBank/DDBJ databases">
        <authorList>
            <person name="Chiriac C."/>
            <person name="Salcher M."/>
            <person name="Ghai R."/>
            <person name="Kavagutti S V."/>
        </authorList>
    </citation>
    <scope>NUCLEOTIDE SEQUENCE</scope>
</reference>
<name>A0A6J5PXV5_9CAUD</name>
<evidence type="ECO:0000313" key="2">
    <source>
        <dbReference type="EMBL" id="CAB4193820.1"/>
    </source>
</evidence>
<sequence length="125" mass="14131">MKEKLTSLVERLLVLPNEVSDLQIKALAINDTIQLLSESIISRESEIKSEINAAIDENGKKLYSNDDARKLAFLVDSKDDTTLFHLYASKKEIGHQLDVVRISIETHSNEQRNIRSILAVFNLVP</sequence>
<dbReference type="EMBL" id="LR796916">
    <property type="protein sequence ID" value="CAB4175507.1"/>
    <property type="molecule type" value="Genomic_DNA"/>
</dbReference>
<proteinExistence type="predicted"/>
<accession>A0A6J5PXV5</accession>
<gene>
    <name evidence="2" type="ORF">UFOVP1247_191</name>
    <name evidence="1" type="ORF">UFOVP970_231</name>
</gene>